<dbReference type="InterPro" id="IPR009609">
    <property type="entry name" value="Phosphonate_metab_PhnG"/>
</dbReference>
<sequence length="154" mass="16755">MVMQLNARRTDDTVARQHLMATAAVATLDELEQAVARLGRPACQDLRAPEIGLVMLRGRMGGDGAPFNMGEATVTRAAVRLETGEVGMSYLLGRDPSRARLAAVIDAVWLRDSALVETVFLDPVQARMEADRREAAARSAATRVDFFTLVRGED</sequence>
<reference evidence="1" key="1">
    <citation type="journal article" date="2014" name="Int. J. Syst. Evol. Microbiol.">
        <title>Complete genome sequence of Corynebacterium casei LMG S-19264T (=DSM 44701T), isolated from a smear-ripened cheese.</title>
        <authorList>
            <consortium name="US DOE Joint Genome Institute (JGI-PGF)"/>
            <person name="Walter F."/>
            <person name="Albersmeier A."/>
            <person name="Kalinowski J."/>
            <person name="Ruckert C."/>
        </authorList>
    </citation>
    <scope>NUCLEOTIDE SEQUENCE</scope>
    <source>
        <strain evidence="1">CGMCC 1.12214</strain>
    </source>
</reference>
<dbReference type="RefSeq" id="WP_244643666.1">
    <property type="nucleotide sequence ID" value="NZ_BMES01000001.1"/>
</dbReference>
<dbReference type="AlphaFoldDB" id="A0A917I6Y6"/>
<dbReference type="EMBL" id="BMES01000001">
    <property type="protein sequence ID" value="GGH16011.1"/>
    <property type="molecule type" value="Genomic_DNA"/>
</dbReference>
<dbReference type="Pfam" id="PF06754">
    <property type="entry name" value="PhnG"/>
    <property type="match status" value="1"/>
</dbReference>
<dbReference type="NCBIfam" id="TIGR03293">
    <property type="entry name" value="PhnG_redo"/>
    <property type="match status" value="1"/>
</dbReference>
<dbReference type="Proteomes" id="UP000603912">
    <property type="component" value="Unassembled WGS sequence"/>
</dbReference>
<organism evidence="1 2">
    <name type="scientific">Alsobacter metallidurans</name>
    <dbReference type="NCBI Taxonomy" id="340221"/>
    <lineage>
        <taxon>Bacteria</taxon>
        <taxon>Pseudomonadati</taxon>
        <taxon>Pseudomonadota</taxon>
        <taxon>Alphaproteobacteria</taxon>
        <taxon>Hyphomicrobiales</taxon>
        <taxon>Alsobacteraceae</taxon>
        <taxon>Alsobacter</taxon>
    </lineage>
</organism>
<reference evidence="1" key="2">
    <citation type="submission" date="2020-09" db="EMBL/GenBank/DDBJ databases">
        <authorList>
            <person name="Sun Q."/>
            <person name="Zhou Y."/>
        </authorList>
    </citation>
    <scope>NUCLEOTIDE SEQUENCE</scope>
    <source>
        <strain evidence="1">CGMCC 1.12214</strain>
    </source>
</reference>
<evidence type="ECO:0000313" key="1">
    <source>
        <dbReference type="EMBL" id="GGH16011.1"/>
    </source>
</evidence>
<accession>A0A917I6Y6</accession>
<comment type="caution">
    <text evidence="1">The sequence shown here is derived from an EMBL/GenBank/DDBJ whole genome shotgun (WGS) entry which is preliminary data.</text>
</comment>
<dbReference type="GO" id="GO:0019634">
    <property type="term" value="P:organic phosphonate metabolic process"/>
    <property type="evidence" value="ECO:0007669"/>
    <property type="project" value="InterPro"/>
</dbReference>
<dbReference type="GO" id="GO:0015716">
    <property type="term" value="P:organic phosphonate transport"/>
    <property type="evidence" value="ECO:0007669"/>
    <property type="project" value="InterPro"/>
</dbReference>
<keyword evidence="2" id="KW-1185">Reference proteome</keyword>
<gene>
    <name evidence="1" type="primary">phnG</name>
    <name evidence="1" type="ORF">GCM10007036_16340</name>
</gene>
<evidence type="ECO:0000313" key="2">
    <source>
        <dbReference type="Proteomes" id="UP000603912"/>
    </source>
</evidence>
<name>A0A917I6Y6_9HYPH</name>
<proteinExistence type="predicted"/>
<protein>
    <submittedName>
        <fullName evidence="1">Phosphonate metabolism protein PhnG</fullName>
    </submittedName>
</protein>